<name>A0ABW9LS15_9MYCO</name>
<evidence type="ECO:0000313" key="3">
    <source>
        <dbReference type="Proteomes" id="UP001635817"/>
    </source>
</evidence>
<protein>
    <recommendedName>
        <fullName evidence="4">Lipoprotein</fullName>
    </recommendedName>
</protein>
<proteinExistence type="predicted"/>
<keyword evidence="3" id="KW-1185">Reference proteome</keyword>
<dbReference type="EMBL" id="JBKBDE010000002">
    <property type="protein sequence ID" value="MFN6550670.1"/>
    <property type="molecule type" value="Genomic_DNA"/>
</dbReference>
<sequence>MRTNVTPARIVAGAGLGLLLVFTFASLCSSPEKPPPPPPPVTVTQTVTTQAPPPPPPPPTTAPPATGGTTIEPDWDRPHVDGPNIHRPHKPGICRHTRWC</sequence>
<organism evidence="2 3">
    <name type="scientific">Mycolicibacterium septicum</name>
    <dbReference type="NCBI Taxonomy" id="98668"/>
    <lineage>
        <taxon>Bacteria</taxon>
        <taxon>Bacillati</taxon>
        <taxon>Actinomycetota</taxon>
        <taxon>Actinomycetes</taxon>
        <taxon>Mycobacteriales</taxon>
        <taxon>Mycobacteriaceae</taxon>
        <taxon>Mycolicibacterium</taxon>
    </lineage>
</organism>
<accession>A0ABW9LS15</accession>
<evidence type="ECO:0008006" key="4">
    <source>
        <dbReference type="Google" id="ProtNLM"/>
    </source>
</evidence>
<dbReference type="RefSeq" id="WP_409549456.1">
    <property type="nucleotide sequence ID" value="NZ_JBKBDE010000002.1"/>
</dbReference>
<reference evidence="2 3" key="1">
    <citation type="submission" date="2024-12" db="EMBL/GenBank/DDBJ databases">
        <title>The coexistence of Mycolicibacterium septicum and Mycolicibacterium nivoides in clinical samples.</title>
        <authorList>
            <person name="Wang C."/>
            <person name="Feng Y."/>
            <person name="Zong Z."/>
        </authorList>
    </citation>
    <scope>NUCLEOTIDE SEQUENCE [LARGE SCALE GENOMIC DNA]</scope>
    <source>
        <strain evidence="2 3">120310</strain>
    </source>
</reference>
<dbReference type="Proteomes" id="UP001635817">
    <property type="component" value="Unassembled WGS sequence"/>
</dbReference>
<feature type="compositionally biased region" description="Pro residues" evidence="1">
    <location>
        <begin position="51"/>
        <end position="62"/>
    </location>
</feature>
<evidence type="ECO:0000256" key="1">
    <source>
        <dbReference type="SAM" id="MobiDB-lite"/>
    </source>
</evidence>
<feature type="compositionally biased region" description="Pro residues" evidence="1">
    <location>
        <begin position="32"/>
        <end position="41"/>
    </location>
</feature>
<feature type="compositionally biased region" description="Basic residues" evidence="1">
    <location>
        <begin position="86"/>
        <end position="100"/>
    </location>
</feature>
<evidence type="ECO:0000313" key="2">
    <source>
        <dbReference type="EMBL" id="MFN6550670.1"/>
    </source>
</evidence>
<feature type="region of interest" description="Disordered" evidence="1">
    <location>
        <begin position="29"/>
        <end position="100"/>
    </location>
</feature>
<comment type="caution">
    <text evidence="2">The sequence shown here is derived from an EMBL/GenBank/DDBJ whole genome shotgun (WGS) entry which is preliminary data.</text>
</comment>
<gene>
    <name evidence="2" type="ORF">ACK4CP_09725</name>
</gene>